<accession>A0A2X2VYD6</accession>
<evidence type="ECO:0000313" key="2">
    <source>
        <dbReference type="Proteomes" id="UP000250223"/>
    </source>
</evidence>
<sequence>MIKKQIEFVYKGKTDEFDVDYSSREYFIETLDFKITLDKYQFENLREKLNKLHEALR</sequence>
<evidence type="ECO:0000313" key="1">
    <source>
        <dbReference type="EMBL" id="SQB33424.1"/>
    </source>
</evidence>
<protein>
    <submittedName>
        <fullName evidence="1">Uncharacterized protein</fullName>
    </submittedName>
</protein>
<name>A0A2X2VYD6_CLOCO</name>
<dbReference type="AlphaFoldDB" id="A0A2X2VYD6"/>
<dbReference type="RefSeq" id="WP_160110519.1">
    <property type="nucleotide sequence ID" value="NZ_UAWC01000001.1"/>
</dbReference>
<proteinExistence type="predicted"/>
<reference evidence="1 2" key="1">
    <citation type="submission" date="2018-06" db="EMBL/GenBank/DDBJ databases">
        <authorList>
            <consortium name="Pathogen Informatics"/>
            <person name="Doyle S."/>
        </authorList>
    </citation>
    <scope>NUCLEOTIDE SEQUENCE [LARGE SCALE GENOMIC DNA]</scope>
    <source>
        <strain evidence="1 2">NCTC13028</strain>
    </source>
</reference>
<dbReference type="EMBL" id="UAWC01000001">
    <property type="protein sequence ID" value="SQB33424.1"/>
    <property type="molecule type" value="Genomic_DNA"/>
</dbReference>
<organism evidence="1 2">
    <name type="scientific">Clostridium cochlearium</name>
    <dbReference type="NCBI Taxonomy" id="1494"/>
    <lineage>
        <taxon>Bacteria</taxon>
        <taxon>Bacillati</taxon>
        <taxon>Bacillota</taxon>
        <taxon>Clostridia</taxon>
        <taxon>Eubacteriales</taxon>
        <taxon>Clostridiaceae</taxon>
        <taxon>Clostridium</taxon>
    </lineage>
</organism>
<gene>
    <name evidence="1" type="ORF">NCTC13028_00417</name>
</gene>
<dbReference type="Proteomes" id="UP000250223">
    <property type="component" value="Unassembled WGS sequence"/>
</dbReference>